<evidence type="ECO:0000313" key="12">
    <source>
        <dbReference type="Proteomes" id="UP000284119"/>
    </source>
</evidence>
<dbReference type="SMART" id="SM00028">
    <property type="entry name" value="TPR"/>
    <property type="match status" value="7"/>
</dbReference>
<evidence type="ECO:0000259" key="10">
    <source>
        <dbReference type="Pfam" id="PF05420"/>
    </source>
</evidence>
<gene>
    <name evidence="11" type="ORF">D5396_14255</name>
</gene>
<dbReference type="EMBL" id="RAHG01000006">
    <property type="protein sequence ID" value="RJT12304.1"/>
    <property type="molecule type" value="Genomic_DNA"/>
</dbReference>
<keyword evidence="12" id="KW-1185">Reference proteome</keyword>
<proteinExistence type="predicted"/>
<feature type="chain" id="PRO_5046720434" evidence="8">
    <location>
        <begin position="38"/>
        <end position="1112"/>
    </location>
</feature>
<dbReference type="Pfam" id="PF13432">
    <property type="entry name" value="TPR_16"/>
    <property type="match status" value="1"/>
</dbReference>
<evidence type="ECO:0000256" key="1">
    <source>
        <dbReference type="ARBA" id="ARBA00003476"/>
    </source>
</evidence>
<comment type="pathway">
    <text evidence="2">Glycan metabolism; bacterial cellulose biosynthesis.</text>
</comment>
<evidence type="ECO:0000256" key="5">
    <source>
        <dbReference type="ARBA" id="ARBA00022803"/>
    </source>
</evidence>
<feature type="signal peptide" evidence="8">
    <location>
        <begin position="1"/>
        <end position="37"/>
    </location>
</feature>
<dbReference type="Proteomes" id="UP000284119">
    <property type="component" value="Unassembled WGS sequence"/>
</dbReference>
<organism evidence="11 12">
    <name type="scientific">Rahnella inusitata</name>
    <dbReference type="NCBI Taxonomy" id="58169"/>
    <lineage>
        <taxon>Bacteria</taxon>
        <taxon>Pseudomonadati</taxon>
        <taxon>Pseudomonadota</taxon>
        <taxon>Gammaproteobacteria</taxon>
        <taxon>Enterobacterales</taxon>
        <taxon>Yersiniaceae</taxon>
        <taxon>Rahnella</taxon>
    </lineage>
</organism>
<keyword evidence="4" id="KW-0677">Repeat</keyword>
<reference evidence="11 12" key="1">
    <citation type="submission" date="2018-09" db="EMBL/GenBank/DDBJ databases">
        <authorList>
            <person name="Le Fleche-Mateos A."/>
        </authorList>
    </citation>
    <scope>NUCLEOTIDE SEQUENCE [LARGE SCALE GENOMIC DNA]</scope>
    <source>
        <strain evidence="11 12">DSM 30078</strain>
    </source>
</reference>
<protein>
    <submittedName>
        <fullName evidence="11">Cellulose biosynthesis protein BcsC</fullName>
    </submittedName>
</protein>
<evidence type="ECO:0000256" key="7">
    <source>
        <dbReference type="PROSITE-ProRule" id="PRU00339"/>
    </source>
</evidence>
<dbReference type="Pfam" id="PF14559">
    <property type="entry name" value="TPR_19"/>
    <property type="match status" value="1"/>
</dbReference>
<feature type="repeat" description="TPR" evidence="7">
    <location>
        <begin position="477"/>
        <end position="510"/>
    </location>
</feature>
<name>A0ABX9NZ76_9GAMM</name>
<dbReference type="InterPro" id="IPR005158">
    <property type="entry name" value="BTAD"/>
</dbReference>
<evidence type="ECO:0000313" key="11">
    <source>
        <dbReference type="EMBL" id="RJT12304.1"/>
    </source>
</evidence>
<dbReference type="PANTHER" id="PTHR12558:SF13">
    <property type="entry name" value="CELL DIVISION CYCLE PROTEIN 27 HOMOLOG"/>
    <property type="match status" value="1"/>
</dbReference>
<dbReference type="InterPro" id="IPR011990">
    <property type="entry name" value="TPR-like_helical_dom_sf"/>
</dbReference>
<evidence type="ECO:0000256" key="3">
    <source>
        <dbReference type="ARBA" id="ARBA00022729"/>
    </source>
</evidence>
<comment type="caution">
    <text evidence="11">The sequence shown here is derived from an EMBL/GenBank/DDBJ whole genome shotgun (WGS) entry which is preliminary data.</text>
</comment>
<dbReference type="PROSITE" id="PS50005">
    <property type="entry name" value="TPR"/>
    <property type="match status" value="3"/>
</dbReference>
<keyword evidence="5 7" id="KW-0802">TPR repeat</keyword>
<feature type="domain" description="Cellulose synthase operon C C-terminal" evidence="10">
    <location>
        <begin position="755"/>
        <end position="1091"/>
    </location>
</feature>
<feature type="repeat" description="TPR" evidence="7">
    <location>
        <begin position="401"/>
        <end position="434"/>
    </location>
</feature>
<comment type="function">
    <text evidence="1">Required for maximal bacterial cellulose synthesis.</text>
</comment>
<sequence length="1112" mass="123074">MKTIRNKRVKTCRNTPLTFNRLALTLGLVLLHTPAGAAPVVSPEQWLLEQVRVGEASHQEDLVRQSLFRLELMDPQNPQVLSARLRLFLREGNQAQAKQQLEKIQQVAPGSAEYRQAQLSLHIASPEMQQKLQQTRLLATAGRLDEAKAQYDTLFQGQPPTLDLAVEYWQLVARLPGQKARAQAQLQTLNNQYPGDVQLRLQLAQMAFDAGDNAQAVGLVKQVATTNEGRSPAADLWLARIKAQPVGNASVDALQQFITTFDTGPQVIAAQQELQRQQAMLADPHYQARVKGLAQIEKGGSTAAIAPLRQALQEQPNDAEVLGAMGLAYSRSGNRQQALAMFQRAKAAEQNGYNADKWNSLIQTNSYWLKIEQGDKALKAGQPEQAEAAYKQAQRTDTRDPWAQIGLGDVAVMRKNDPLAEQAYRRALSLEPNNGSAERGLVNIYQRQSPQKALDYLNTLSATSRARLSDRQKSLQSDMLTAQAEKYVSERQWHQAANRYAEVLKLNPDDVWSTYHYANALREAGEPAKADAAFAHLAAKKPADPQQVYAYALYLSGSDRDDAALRHLHTLPETTWDANMREMAQRIGLDKTFTGIDTALASGNTALAKQRLQQANLSAESLSFNQQRRIATAWLDVGETTKAYALLQPLKISARSQPAGQDKALIYRNAANVEQQLGQPDLARQDYGQAMVASGITDSVPQDNDGYTRLTRNNAADDWLKRGIRADAHDLYRQQDVNFTVDNDSWTSSGTPGKSDLTANTMMFQADMPVYHGRGFLRADWVRMDAGTFDGQNGNYDESFGTCGDIRSECRRYRSQNANGLSLAAGWENETWKGDLGTTPLGFEVVDWVGGLAYSGDWHQIGWTTTVSRRPISSSLLSFAGAKDPGTNTTWGGVRATGASLGLSYDQGEANGVWADLSAHQLTGENVADNTRERLMGGYYYKVINEDNRRATVGLSSMVWHYQKDLSGYTLGQGGYYSPQQYFSLAVPVNYRQRTENWSWQLGGSVSWSRSSTRDQTRYPIQSLVADTVMNNETDKTAVDSGSSGSGFGYTVQALLERRVSSHWTVGAGVDIQQAKDYTPSHYLLYARYSLGGWQGDLDMPPQPLTPYADFK</sequence>
<feature type="domain" description="Bacterial transcriptional activator" evidence="9">
    <location>
        <begin position="290"/>
        <end position="347"/>
    </location>
</feature>
<feature type="repeat" description="TPR" evidence="7">
    <location>
        <begin position="319"/>
        <end position="352"/>
    </location>
</feature>
<dbReference type="Gene3D" id="1.25.40.10">
    <property type="entry name" value="Tetratricopeptide repeat domain"/>
    <property type="match status" value="4"/>
</dbReference>
<keyword evidence="3 8" id="KW-0732">Signal</keyword>
<evidence type="ECO:0000256" key="4">
    <source>
        <dbReference type="ARBA" id="ARBA00022737"/>
    </source>
</evidence>
<dbReference type="Pfam" id="PF03704">
    <property type="entry name" value="BTAD"/>
    <property type="match status" value="1"/>
</dbReference>
<dbReference type="InterPro" id="IPR008410">
    <property type="entry name" value="BCSC_C"/>
</dbReference>
<dbReference type="InterPro" id="IPR019734">
    <property type="entry name" value="TPR_rpt"/>
</dbReference>
<accession>A0ABX9NZ76</accession>
<keyword evidence="6" id="KW-0135">Cellulose biosynthesis</keyword>
<dbReference type="PANTHER" id="PTHR12558">
    <property type="entry name" value="CELL DIVISION CYCLE 16,23,27"/>
    <property type="match status" value="1"/>
</dbReference>
<dbReference type="SUPFAM" id="SSF48452">
    <property type="entry name" value="TPR-like"/>
    <property type="match status" value="2"/>
</dbReference>
<evidence type="ECO:0000259" key="9">
    <source>
        <dbReference type="Pfam" id="PF03704"/>
    </source>
</evidence>
<evidence type="ECO:0000256" key="6">
    <source>
        <dbReference type="ARBA" id="ARBA00022916"/>
    </source>
</evidence>
<dbReference type="Pfam" id="PF05420">
    <property type="entry name" value="BCSC_C"/>
    <property type="match status" value="1"/>
</dbReference>
<evidence type="ECO:0000256" key="2">
    <source>
        <dbReference type="ARBA" id="ARBA00005186"/>
    </source>
</evidence>
<evidence type="ECO:0000256" key="8">
    <source>
        <dbReference type="SAM" id="SignalP"/>
    </source>
</evidence>